<evidence type="ECO:0000313" key="1">
    <source>
        <dbReference type="EMBL" id="MEK9514409.1"/>
    </source>
</evidence>
<reference evidence="1 2" key="1">
    <citation type="journal article" date="2024" name="Front. Microbiol.">
        <title>Transcriptomic insights into the dominance of two phototrophs throughout the water column of a tropical hypersaline-alkaline crater lake (Dziani Dzaha, Mayotte).</title>
        <authorList>
            <person name="Duperron S."/>
            <person name="Halary S."/>
            <person name="Bouly J.-P."/>
            <person name="Roussel T."/>
            <person name="Hugoni M."/>
            <person name="Bruto M."/>
            <person name="Oger P."/>
            <person name="Duval C."/>
            <person name="Woo A."/>
            <person name="Jezequiel D."/>
            <person name="Ader M."/>
            <person name="Leboulanger C."/>
            <person name="Agogue H."/>
            <person name="Grossi V."/>
            <person name="Trousselier M."/>
            <person name="Bernard C."/>
        </authorList>
    </citation>
    <scope>NUCLEOTIDE SEQUENCE [LARGE SCALE GENOMIC DNA]</scope>
    <source>
        <strain evidence="1 2">PMC 851.14</strain>
    </source>
</reference>
<accession>A0ABU9ER14</accession>
<protein>
    <submittedName>
        <fullName evidence="1">Uncharacterized protein</fullName>
    </submittedName>
</protein>
<proteinExistence type="predicted"/>
<dbReference type="EMBL" id="JBBWYZ010000022">
    <property type="protein sequence ID" value="MEK9514409.1"/>
    <property type="molecule type" value="Genomic_DNA"/>
</dbReference>
<gene>
    <name evidence="1" type="ORF">AAEJ74_22805</name>
</gene>
<name>A0ABU9ER14_LIMFS</name>
<organism evidence="1 2">
    <name type="scientific">Limnospira fusiformis PMC 851.14</name>
    <dbReference type="NCBI Taxonomy" id="2219512"/>
    <lineage>
        <taxon>Bacteria</taxon>
        <taxon>Bacillati</taxon>
        <taxon>Cyanobacteriota</taxon>
        <taxon>Cyanophyceae</taxon>
        <taxon>Oscillatoriophycideae</taxon>
        <taxon>Oscillatoriales</taxon>
        <taxon>Sirenicapillariaceae</taxon>
        <taxon>Limnospira</taxon>
    </lineage>
</organism>
<evidence type="ECO:0000313" key="2">
    <source>
        <dbReference type="Proteomes" id="UP001387447"/>
    </source>
</evidence>
<sequence length="64" mass="7122">MGGFSRMVSVGYGDRFWRAILWRDFWGDLPMRESGSGFFPFLGLKFASELLRFPGPAGASLDSA</sequence>
<comment type="caution">
    <text evidence="1">The sequence shown here is derived from an EMBL/GenBank/DDBJ whole genome shotgun (WGS) entry which is preliminary data.</text>
</comment>
<keyword evidence="2" id="KW-1185">Reference proteome</keyword>
<dbReference type="Proteomes" id="UP001387447">
    <property type="component" value="Unassembled WGS sequence"/>
</dbReference>